<dbReference type="PANTHER" id="PTHR17098">
    <property type="entry name" value="NADH-UBIQUINONE OXIDOREDUCTASE MWFE SUBUNIT"/>
    <property type="match status" value="1"/>
</dbReference>
<dbReference type="EMBL" id="JARPMG010000011">
    <property type="protein sequence ID" value="KAJ8097562.1"/>
    <property type="molecule type" value="Genomic_DNA"/>
</dbReference>
<evidence type="ECO:0000256" key="2">
    <source>
        <dbReference type="ARBA" id="ARBA00004298"/>
    </source>
</evidence>
<evidence type="ECO:0000256" key="9">
    <source>
        <dbReference type="ARBA" id="ARBA00022982"/>
    </source>
</evidence>
<keyword evidence="5" id="KW-0813">Transport</keyword>
<keyword evidence="8" id="KW-0999">Mitochondrion inner membrane</keyword>
<keyword evidence="15" id="KW-1185">Reference proteome</keyword>
<dbReference type="AlphaFoldDB" id="A0AAD7QPN7"/>
<evidence type="ECO:0000256" key="10">
    <source>
        <dbReference type="ARBA" id="ARBA00022989"/>
    </source>
</evidence>
<evidence type="ECO:0000256" key="13">
    <source>
        <dbReference type="SAM" id="Phobius"/>
    </source>
</evidence>
<evidence type="ECO:0000256" key="12">
    <source>
        <dbReference type="ARBA" id="ARBA00023136"/>
    </source>
</evidence>
<comment type="caution">
    <text evidence="14">The sequence shown here is derived from an EMBL/GenBank/DDBJ whole genome shotgun (WGS) entry which is preliminary data.</text>
</comment>
<evidence type="ECO:0000256" key="7">
    <source>
        <dbReference type="ARBA" id="ARBA00022692"/>
    </source>
</evidence>
<dbReference type="InterPro" id="IPR017384">
    <property type="entry name" value="NADH_Ub_cplx-1_asu_su-1"/>
</dbReference>
<dbReference type="GeneID" id="80883822"/>
<dbReference type="Proteomes" id="UP001217417">
    <property type="component" value="Unassembled WGS sequence"/>
</dbReference>
<dbReference type="GO" id="GO:0005743">
    <property type="term" value="C:mitochondrial inner membrane"/>
    <property type="evidence" value="ECO:0007669"/>
    <property type="project" value="UniProtKB-SubCell"/>
</dbReference>
<sequence>MIPFEALLPYGVIIIMFGVAGTGMSAAKLLREGGNKPRVHRDAWDKMMMERDMRLTKEYRKQSDEPMAPEEFKTSSVWRASRIWDD</sequence>
<keyword evidence="10 13" id="KW-1133">Transmembrane helix</keyword>
<feature type="transmembrane region" description="Helical" evidence="13">
    <location>
        <begin position="6"/>
        <end position="30"/>
    </location>
</feature>
<name>A0AAD7QPN7_9ASCO</name>
<keyword evidence="6" id="KW-0679">Respiratory chain</keyword>
<evidence type="ECO:0000256" key="1">
    <source>
        <dbReference type="ARBA" id="ARBA00003195"/>
    </source>
</evidence>
<proteinExistence type="inferred from homology"/>
<keyword evidence="12 13" id="KW-0472">Membrane</keyword>
<organism evidence="14 15">
    <name type="scientific">Lipomyces tetrasporus</name>
    <dbReference type="NCBI Taxonomy" id="54092"/>
    <lineage>
        <taxon>Eukaryota</taxon>
        <taxon>Fungi</taxon>
        <taxon>Dikarya</taxon>
        <taxon>Ascomycota</taxon>
        <taxon>Saccharomycotina</taxon>
        <taxon>Lipomycetes</taxon>
        <taxon>Lipomycetales</taxon>
        <taxon>Lipomycetaceae</taxon>
        <taxon>Lipomyces</taxon>
    </lineage>
</organism>
<evidence type="ECO:0000256" key="5">
    <source>
        <dbReference type="ARBA" id="ARBA00022448"/>
    </source>
</evidence>
<evidence type="ECO:0000256" key="11">
    <source>
        <dbReference type="ARBA" id="ARBA00023128"/>
    </source>
</evidence>
<dbReference type="PANTHER" id="PTHR17098:SF2">
    <property type="entry name" value="NADH DEHYDROGENASE [UBIQUINONE] 1 ALPHA SUBCOMPLEX SUBUNIT 1"/>
    <property type="match status" value="1"/>
</dbReference>
<comment type="similarity">
    <text evidence="3">Belongs to the complex I NDUFA1 subunit family.</text>
</comment>
<keyword evidence="7 13" id="KW-0812">Transmembrane</keyword>
<comment type="function">
    <text evidence="1">Accessory subunit of the mitochondrial membrane respiratory chain NADH dehydrogenase (Complex I), that is believed not to be involved in catalysis. Complex I functions in the transfer of electrons from NADH to the respiratory chain. The immediate electron acceptor for the enzyme is believed to be ubiquinone.</text>
</comment>
<evidence type="ECO:0000256" key="3">
    <source>
        <dbReference type="ARBA" id="ARBA00009960"/>
    </source>
</evidence>
<dbReference type="Pfam" id="PF15879">
    <property type="entry name" value="MWFE"/>
    <property type="match status" value="1"/>
</dbReference>
<evidence type="ECO:0000256" key="8">
    <source>
        <dbReference type="ARBA" id="ARBA00022792"/>
    </source>
</evidence>
<evidence type="ECO:0000256" key="4">
    <source>
        <dbReference type="ARBA" id="ARBA00016392"/>
    </source>
</evidence>
<evidence type="ECO:0000313" key="15">
    <source>
        <dbReference type="Proteomes" id="UP001217417"/>
    </source>
</evidence>
<accession>A0AAD7QPN7</accession>
<gene>
    <name evidence="14" type="ORF">POJ06DRAFT_261723</name>
</gene>
<comment type="subcellular location">
    <subcellularLocation>
        <location evidence="2">Mitochondrion inner membrane</location>
        <topology evidence="2">Single-pass membrane protein</topology>
        <orientation evidence="2">Matrix side</orientation>
    </subcellularLocation>
</comment>
<evidence type="ECO:0000313" key="14">
    <source>
        <dbReference type="EMBL" id="KAJ8097562.1"/>
    </source>
</evidence>
<reference evidence="14" key="1">
    <citation type="submission" date="2023-03" db="EMBL/GenBank/DDBJ databases">
        <title>Near-Complete genome sequence of Lipomyces tetrasporous NRRL Y-64009, an oleaginous yeast capable of growing on lignocellulosic hydrolysates.</title>
        <authorList>
            <consortium name="Lawrence Berkeley National Laboratory"/>
            <person name="Jagtap S.S."/>
            <person name="Liu J.-J."/>
            <person name="Walukiewicz H.E."/>
            <person name="Pangilinan J."/>
            <person name="Lipzen A."/>
            <person name="Ahrendt S."/>
            <person name="Koriabine M."/>
            <person name="Cobaugh K."/>
            <person name="Salamov A."/>
            <person name="Yoshinaga Y."/>
            <person name="Ng V."/>
            <person name="Daum C."/>
            <person name="Grigoriev I.V."/>
            <person name="Slininger P.J."/>
            <person name="Dien B.S."/>
            <person name="Jin Y.-S."/>
            <person name="Rao C.V."/>
        </authorList>
    </citation>
    <scope>NUCLEOTIDE SEQUENCE</scope>
    <source>
        <strain evidence="14">NRRL Y-64009</strain>
    </source>
</reference>
<evidence type="ECO:0000256" key="6">
    <source>
        <dbReference type="ARBA" id="ARBA00022660"/>
    </source>
</evidence>
<dbReference type="RefSeq" id="XP_056041012.1">
    <property type="nucleotide sequence ID" value="XM_056188656.1"/>
</dbReference>
<keyword evidence="11" id="KW-0496">Mitochondrion</keyword>
<keyword evidence="9" id="KW-0249">Electron transport</keyword>
<protein>
    <recommendedName>
        <fullName evidence="4">NADH dehydrogenase [ubiquinone] 1 alpha subcomplex subunit 1</fullName>
    </recommendedName>
</protein>